<feature type="transmembrane region" description="Helical" evidence="1">
    <location>
        <begin position="197"/>
        <end position="221"/>
    </location>
</feature>
<feature type="transmembrane region" description="Helical" evidence="1">
    <location>
        <begin position="162"/>
        <end position="185"/>
    </location>
</feature>
<feature type="transmembrane region" description="Helical" evidence="1">
    <location>
        <begin position="137"/>
        <end position="156"/>
    </location>
</feature>
<protein>
    <recommendedName>
        <fullName evidence="4">Lysoplasmalogenase</fullName>
    </recommendedName>
</protein>
<dbReference type="EMBL" id="CP019628">
    <property type="protein sequence ID" value="AQQ01444.1"/>
    <property type="molecule type" value="Genomic_DNA"/>
</dbReference>
<keyword evidence="1" id="KW-0472">Membrane</keyword>
<feature type="transmembrane region" description="Helical" evidence="1">
    <location>
        <begin position="233"/>
        <end position="254"/>
    </location>
</feature>
<feature type="transmembrane region" description="Helical" evidence="1">
    <location>
        <begin position="32"/>
        <end position="54"/>
    </location>
</feature>
<dbReference type="Proteomes" id="UP000188243">
    <property type="component" value="Chromosome"/>
</dbReference>
<feature type="transmembrane region" description="Helical" evidence="1">
    <location>
        <begin position="7"/>
        <end position="26"/>
    </location>
</feature>
<gene>
    <name evidence="2" type="ORF">B0W48_17700</name>
</gene>
<organism evidence="2 3">
    <name type="scientific">Pseudoalteromonas aliena</name>
    <dbReference type="NCBI Taxonomy" id="247523"/>
    <lineage>
        <taxon>Bacteria</taxon>
        <taxon>Pseudomonadati</taxon>
        <taxon>Pseudomonadota</taxon>
        <taxon>Gammaproteobacteria</taxon>
        <taxon>Alteromonadales</taxon>
        <taxon>Pseudoalteromonadaceae</taxon>
        <taxon>Pseudoalteromonas</taxon>
    </lineage>
</organism>
<dbReference type="AlphaFoldDB" id="A0A1Q2H256"/>
<keyword evidence="1" id="KW-0812">Transmembrane</keyword>
<accession>A0A1Q2H256</accession>
<name>A0A1Q2H256_9GAMM</name>
<dbReference type="RefSeq" id="WP_208611563.1">
    <property type="nucleotide sequence ID" value="NZ_CP019628.1"/>
</dbReference>
<dbReference type="KEGG" id="paln:B0W48_17700"/>
<sequence length="262" mass="29071">MNKHIKLSVLASVIALIVASAGLLWAPEQHTLLTFEITSLALLLFNSISITRCVYKNNESKHVKRVALLCTGSLLLCICGDVVNFNLLEQYYIHGNVIKHDYLVDSILFFAPGYTLLLLACFFVIKSKACNNTRILGLYFLTALCVSLTSFYSMYIPKAASYTLILTWAYSFIITAVGLASVLLVKSYGALKAPLSVWILSLGLIFAALADALIGLFWIYGNGGEGFYPQIRYINWVFYIISQSIVIHLPKVMVMNAQNKSS</sequence>
<feature type="transmembrane region" description="Helical" evidence="1">
    <location>
        <begin position="107"/>
        <end position="125"/>
    </location>
</feature>
<reference evidence="2 3" key="1">
    <citation type="submission" date="2017-02" db="EMBL/GenBank/DDBJ databases">
        <title>Complete genome sequence of the cold-active Pseudoalteromonas aliena strain EH1 isolated from Arctic seawater.</title>
        <authorList>
            <person name="Kim E."/>
            <person name="Heo E."/>
            <person name="Kim H."/>
            <person name="Kim D."/>
        </authorList>
    </citation>
    <scope>NUCLEOTIDE SEQUENCE [LARGE SCALE GENOMIC DNA]</scope>
    <source>
        <strain evidence="2 3">EH1</strain>
    </source>
</reference>
<feature type="transmembrane region" description="Helical" evidence="1">
    <location>
        <begin position="66"/>
        <end position="87"/>
    </location>
</feature>
<proteinExistence type="predicted"/>
<evidence type="ECO:0000256" key="1">
    <source>
        <dbReference type="SAM" id="Phobius"/>
    </source>
</evidence>
<evidence type="ECO:0000313" key="3">
    <source>
        <dbReference type="Proteomes" id="UP000188243"/>
    </source>
</evidence>
<evidence type="ECO:0000313" key="2">
    <source>
        <dbReference type="EMBL" id="AQQ01444.1"/>
    </source>
</evidence>
<keyword evidence="1" id="KW-1133">Transmembrane helix</keyword>
<evidence type="ECO:0008006" key="4">
    <source>
        <dbReference type="Google" id="ProtNLM"/>
    </source>
</evidence>